<keyword evidence="1" id="KW-0479">Metal-binding</keyword>
<feature type="region of interest" description="Disordered" evidence="5">
    <location>
        <begin position="586"/>
        <end position="644"/>
    </location>
</feature>
<dbReference type="SUPFAM" id="SSF52540">
    <property type="entry name" value="P-loop containing nucleoside triphosphate hydrolases"/>
    <property type="match status" value="1"/>
</dbReference>
<feature type="compositionally biased region" description="Pro residues" evidence="5">
    <location>
        <begin position="176"/>
        <end position="185"/>
    </location>
</feature>
<dbReference type="PANTHER" id="PTHR13413:SF0">
    <property type="entry name" value="YLP MOTIF-CONTAINING PROTEIN 1"/>
    <property type="match status" value="1"/>
</dbReference>
<evidence type="ECO:0000256" key="1">
    <source>
        <dbReference type="ARBA" id="ARBA00022723"/>
    </source>
</evidence>
<organism evidence="7 8">
    <name type="scientific">Tigriopus californicus</name>
    <name type="common">Marine copepod</name>
    <dbReference type="NCBI Taxonomy" id="6832"/>
    <lineage>
        <taxon>Eukaryota</taxon>
        <taxon>Metazoa</taxon>
        <taxon>Ecdysozoa</taxon>
        <taxon>Arthropoda</taxon>
        <taxon>Crustacea</taxon>
        <taxon>Multicrustacea</taxon>
        <taxon>Hexanauplia</taxon>
        <taxon>Copepoda</taxon>
        <taxon>Harpacticoida</taxon>
        <taxon>Harpacticidae</taxon>
        <taxon>Tigriopus</taxon>
    </lineage>
</organism>
<dbReference type="InterPro" id="IPR036443">
    <property type="entry name" value="Znf_RanBP2_sf"/>
</dbReference>
<dbReference type="SUPFAM" id="SSF90209">
    <property type="entry name" value="Ran binding protein zinc finger-like"/>
    <property type="match status" value="1"/>
</dbReference>
<dbReference type="InterPro" id="IPR027417">
    <property type="entry name" value="P-loop_NTPase"/>
</dbReference>
<reference evidence="7 8" key="1">
    <citation type="journal article" date="2018" name="Nat. Ecol. Evol.">
        <title>Genomic signatures of mitonuclear coevolution across populations of Tigriopus californicus.</title>
        <authorList>
            <person name="Barreto F.S."/>
            <person name="Watson E.T."/>
            <person name="Lima T.G."/>
            <person name="Willett C.S."/>
            <person name="Edmands S."/>
            <person name="Li W."/>
            <person name="Burton R.S."/>
        </authorList>
    </citation>
    <scope>NUCLEOTIDE SEQUENCE [LARGE SCALE GENOMIC DNA]</scope>
    <source>
        <strain evidence="7 8">San Diego</strain>
    </source>
</reference>
<accession>A0A553PJH1</accession>
<feature type="compositionally biased region" description="Polar residues" evidence="5">
    <location>
        <begin position="332"/>
        <end position="343"/>
    </location>
</feature>
<feature type="compositionally biased region" description="Pro residues" evidence="5">
    <location>
        <begin position="192"/>
        <end position="202"/>
    </location>
</feature>
<name>A0A553PJH1_TIGCA</name>
<feature type="compositionally biased region" description="Basic and acidic residues" evidence="5">
    <location>
        <begin position="157"/>
        <end position="167"/>
    </location>
</feature>
<dbReference type="SMART" id="SM00547">
    <property type="entry name" value="ZnF_RBZ"/>
    <property type="match status" value="1"/>
</dbReference>
<feature type="region of interest" description="Disordered" evidence="5">
    <location>
        <begin position="77"/>
        <end position="124"/>
    </location>
</feature>
<evidence type="ECO:0000256" key="3">
    <source>
        <dbReference type="ARBA" id="ARBA00022833"/>
    </source>
</evidence>
<dbReference type="Gene3D" id="4.10.1060.10">
    <property type="entry name" value="Zinc finger, RanBP2-type"/>
    <property type="match status" value="1"/>
</dbReference>
<gene>
    <name evidence="7" type="ORF">TCAL_15383</name>
</gene>
<dbReference type="AlphaFoldDB" id="A0A553PJH1"/>
<dbReference type="OrthoDB" id="513595at2759"/>
<keyword evidence="3" id="KW-0862">Zinc</keyword>
<feature type="compositionally biased region" description="Basic and acidic residues" evidence="5">
    <location>
        <begin position="389"/>
        <end position="403"/>
    </location>
</feature>
<dbReference type="InterPro" id="IPR026314">
    <property type="entry name" value="YLP_motif_con_p1"/>
</dbReference>
<keyword evidence="2 4" id="KW-0863">Zinc-finger</keyword>
<dbReference type="STRING" id="6832.A0A553PJH1"/>
<evidence type="ECO:0000256" key="5">
    <source>
        <dbReference type="SAM" id="MobiDB-lite"/>
    </source>
</evidence>
<evidence type="ECO:0000256" key="2">
    <source>
        <dbReference type="ARBA" id="ARBA00022771"/>
    </source>
</evidence>
<feature type="compositionally biased region" description="Basic and acidic residues" evidence="5">
    <location>
        <begin position="534"/>
        <end position="559"/>
    </location>
</feature>
<dbReference type="PROSITE" id="PS50199">
    <property type="entry name" value="ZF_RANBP2_2"/>
    <property type="match status" value="1"/>
</dbReference>
<dbReference type="EMBL" id="VCGU01000003">
    <property type="protein sequence ID" value="TRY77822.1"/>
    <property type="molecule type" value="Genomic_DNA"/>
</dbReference>
<evidence type="ECO:0000256" key="4">
    <source>
        <dbReference type="PROSITE-ProRule" id="PRU00322"/>
    </source>
</evidence>
<dbReference type="Gene3D" id="3.40.50.300">
    <property type="entry name" value="P-loop containing nucleotide triphosphate hydrolases"/>
    <property type="match status" value="1"/>
</dbReference>
<evidence type="ECO:0000313" key="8">
    <source>
        <dbReference type="Proteomes" id="UP000318571"/>
    </source>
</evidence>
<feature type="region of interest" description="Disordered" evidence="5">
    <location>
        <begin position="1"/>
        <end position="23"/>
    </location>
</feature>
<feature type="compositionally biased region" description="Basic and acidic residues" evidence="5">
    <location>
        <begin position="865"/>
        <end position="879"/>
    </location>
</feature>
<proteinExistence type="predicted"/>
<dbReference type="GO" id="GO:0005634">
    <property type="term" value="C:nucleus"/>
    <property type="evidence" value="ECO:0007669"/>
    <property type="project" value="InterPro"/>
</dbReference>
<dbReference type="GO" id="GO:0008270">
    <property type="term" value="F:zinc ion binding"/>
    <property type="evidence" value="ECO:0007669"/>
    <property type="project" value="UniProtKB-KW"/>
</dbReference>
<feature type="region of interest" description="Disordered" evidence="5">
    <location>
        <begin position="823"/>
        <end position="879"/>
    </location>
</feature>
<protein>
    <recommendedName>
        <fullName evidence="6">RanBP2-type domain-containing protein</fullName>
    </recommendedName>
</protein>
<dbReference type="PRINTS" id="PR01217">
    <property type="entry name" value="PRICHEXTENSN"/>
</dbReference>
<comment type="caution">
    <text evidence="7">The sequence shown here is derived from an EMBL/GenBank/DDBJ whole genome shotgun (WGS) entry which is preliminary data.</text>
</comment>
<evidence type="ECO:0000259" key="6">
    <source>
        <dbReference type="PROSITE" id="PS50199"/>
    </source>
</evidence>
<dbReference type="InterPro" id="IPR001876">
    <property type="entry name" value="Znf_RanBP2"/>
</dbReference>
<feature type="region of interest" description="Disordered" evidence="5">
    <location>
        <begin position="157"/>
        <end position="229"/>
    </location>
</feature>
<feature type="compositionally biased region" description="Low complexity" evidence="5">
    <location>
        <begin position="1"/>
        <end position="21"/>
    </location>
</feature>
<feature type="compositionally biased region" description="Polar residues" evidence="5">
    <location>
        <begin position="827"/>
        <end position="838"/>
    </location>
</feature>
<dbReference type="PANTHER" id="PTHR13413">
    <property type="entry name" value="YLP MOTIF CONTAINING PROTEIN NUCLEAR PROTEIN ZAP"/>
    <property type="match status" value="1"/>
</dbReference>
<feature type="compositionally biased region" description="Polar residues" evidence="5">
    <location>
        <begin position="376"/>
        <end position="388"/>
    </location>
</feature>
<keyword evidence="8" id="KW-1185">Reference proteome</keyword>
<feature type="domain" description="RanBP2-type" evidence="6">
    <location>
        <begin position="125"/>
        <end position="158"/>
    </location>
</feature>
<dbReference type="GO" id="GO:0032204">
    <property type="term" value="P:regulation of telomere maintenance"/>
    <property type="evidence" value="ECO:0007669"/>
    <property type="project" value="TreeGrafter"/>
</dbReference>
<evidence type="ECO:0000313" key="7">
    <source>
        <dbReference type="EMBL" id="TRY77822.1"/>
    </source>
</evidence>
<feature type="region of interest" description="Disordered" evidence="5">
    <location>
        <begin position="292"/>
        <end position="570"/>
    </location>
</feature>
<sequence length="970" mass="109327">MYPNQAHPAWAGSAWAAGPQATPARWPQPPINNAPPPMMMMFPGAQSGQAAWGRPPSLSYAEFPPPPGPGFLGNPWHGGQHWSPHAPIAHRDSAVPPPLPRPTGPAQAQAGRGPVPERDASHGPPLGRVFQDWVCPTCQHVNFQRRTHCLTCRRARHDTPPTERQNHQPDSTSSLDPPPPLPPPMTGLTTQPTPPPPQPPPVVDAALPRPVSEGLPPGPPPPTSAIASQGEYQSILSQEKQLDTMYESWTKNFEKWKRDHLDVMDQAPIQKQLLEMNALKDKMVLRRENLKRKRLDMFSPPTGSGPPKSHASIVKRSRWANDRPTDGVPQAESRSSQPLTTTEELSEQDRENIAKAIKALSRGNRPESPGLDAFQPKSQLQSHQFSWTKSKDSSSDVRHHDPSTRSCDNHGSWSDAHRKPQGYEGHDYDWDERDAGPSTFHSKYQGFEEPDRYYGSGQGPSYRGDEWSNPARHHPQEPRGPNRNCQPDHNLRQVPNLPQPVPKQQNRDPFVQRMISETITPVPATRNDLSRQPPEPHFDSRNRPRPSDREGSYERRNWDSSRGNNSYWNPDRRVIDYNQRLTPNPIKAVDYGHGAKPALNPGGPTKVASPFQHEERAPPPSTVIKDSPAKQRTPVPQPQGSVVSLEDLIDPPGRYIRPPQIVIIFRGIPGSGKTQLVKDIKTKEANLGSDPPRILAIDEYFECDGVYEYEPELEPNFRQSLVKSFKKQIDDGYFSFIMVDCINDKTEHFEEMWSYAKQKGFEVYIGQVEADPGLCASRNIHNRSRREIDSLLKSWQPTPAHMNKVTLLGYFQDQEIDNVDMELEQEPSASSTSPQNNAGRGEQEEEEQDEETKSMESPFQLSKWEVSDKQEKMAQLDGVSSRDRKRIAEVDSIEDWLELDNFKQGSVGPRDTNGKKRVRWADIEEQRESIRMREVGFVVGSTNWNRMMNPGQTSSSALTKTKIIPNRFDI</sequence>
<dbReference type="PROSITE" id="PS01358">
    <property type="entry name" value="ZF_RANBP2_1"/>
    <property type="match status" value="1"/>
</dbReference>
<dbReference type="Proteomes" id="UP000318571">
    <property type="component" value="Chromosome 11"/>
</dbReference>